<reference evidence="1" key="1">
    <citation type="journal article" date="2021" name="Proc. Natl. Acad. Sci. U.S.A.">
        <title>A Catalog of Tens of Thousands of Viruses from Human Metagenomes Reveals Hidden Associations with Chronic Diseases.</title>
        <authorList>
            <person name="Tisza M.J."/>
            <person name="Buck C.B."/>
        </authorList>
    </citation>
    <scope>NUCLEOTIDE SEQUENCE</scope>
    <source>
        <strain evidence="1">Ct3o911</strain>
    </source>
</reference>
<proteinExistence type="predicted"/>
<protein>
    <submittedName>
        <fullName evidence="1">Uncharacterized protein</fullName>
    </submittedName>
</protein>
<name>A0A8S5LJB2_9CAUD</name>
<dbReference type="EMBL" id="BK015861">
    <property type="protein sequence ID" value="DAD70205.1"/>
    <property type="molecule type" value="Genomic_DNA"/>
</dbReference>
<accession>A0A8S5LJB2</accession>
<evidence type="ECO:0000313" key="1">
    <source>
        <dbReference type="EMBL" id="DAD70205.1"/>
    </source>
</evidence>
<sequence>MIKEIAHKMWNKILVKRNIWWLNKYGDELNKKYNGKMLLIVDCEVVAVGSFLSDMPHNNEPGALYCQTKIVDPYRYFDFSKKTSKP</sequence>
<organism evidence="1">
    <name type="scientific">Siphoviridae sp. ct3o911</name>
    <dbReference type="NCBI Taxonomy" id="2827560"/>
    <lineage>
        <taxon>Viruses</taxon>
        <taxon>Duplodnaviria</taxon>
        <taxon>Heunggongvirae</taxon>
        <taxon>Uroviricota</taxon>
        <taxon>Caudoviricetes</taxon>
    </lineage>
</organism>